<evidence type="ECO:0000313" key="2">
    <source>
        <dbReference type="EMBL" id="RKO84753.1"/>
    </source>
</evidence>
<dbReference type="Proteomes" id="UP000269721">
    <property type="component" value="Unassembled WGS sequence"/>
</dbReference>
<name>A0A4P9W0V2_9FUNG</name>
<dbReference type="Pfam" id="PF25458">
    <property type="entry name" value="INTS4_C"/>
    <property type="match status" value="1"/>
</dbReference>
<dbReference type="AlphaFoldDB" id="A0A4P9W0V2"/>
<organism evidence="2 3">
    <name type="scientific">Blyttiomyces helicus</name>
    <dbReference type="NCBI Taxonomy" id="388810"/>
    <lineage>
        <taxon>Eukaryota</taxon>
        <taxon>Fungi</taxon>
        <taxon>Fungi incertae sedis</taxon>
        <taxon>Chytridiomycota</taxon>
        <taxon>Chytridiomycota incertae sedis</taxon>
        <taxon>Chytridiomycetes</taxon>
        <taxon>Chytridiomycetes incertae sedis</taxon>
        <taxon>Blyttiomyces</taxon>
    </lineage>
</organism>
<evidence type="ECO:0000313" key="3">
    <source>
        <dbReference type="Proteomes" id="UP000269721"/>
    </source>
</evidence>
<dbReference type="EMBL" id="KZ999766">
    <property type="protein sequence ID" value="RKO84753.1"/>
    <property type="molecule type" value="Genomic_DNA"/>
</dbReference>
<accession>A0A4P9W0V2</accession>
<reference evidence="3" key="1">
    <citation type="journal article" date="2018" name="Nat. Microbiol.">
        <title>Leveraging single-cell genomics to expand the fungal tree of life.</title>
        <authorList>
            <person name="Ahrendt S.R."/>
            <person name="Quandt C.A."/>
            <person name="Ciobanu D."/>
            <person name="Clum A."/>
            <person name="Salamov A."/>
            <person name="Andreopoulos B."/>
            <person name="Cheng J.F."/>
            <person name="Woyke T."/>
            <person name="Pelin A."/>
            <person name="Henrissat B."/>
            <person name="Reynolds N.K."/>
            <person name="Benny G.L."/>
            <person name="Smith M.E."/>
            <person name="James T.Y."/>
            <person name="Grigoriev I.V."/>
        </authorList>
    </citation>
    <scope>NUCLEOTIDE SEQUENCE [LARGE SCALE GENOMIC DNA]</scope>
</reference>
<evidence type="ECO:0000259" key="1">
    <source>
        <dbReference type="Pfam" id="PF25458"/>
    </source>
</evidence>
<sequence>MNSFIEKVQVSMRQAVELANAGHLDIAENFLDGFRSCGCRDLLQIVVEDGDAARARFYARFAECCLLITRVRLPLLTRILICPPQPPQLKRSFQAHALSQTATVQASRLLWIAYTFETCLGLPKQAGVLFASMREFARVAKALCSTKGEAADPRSGKFEQFYVDDIGTPSRPGTPTVPMDIVEPQVIGNAYALPVDDLHTAIQSFRLPHLGLPPALREPRAKLHPIVVEEAAMRGFKAGVLLTVAVEADLFDVQDTFDVVVQILYPDLACRIYQPSALEFVPFGPRRYRLHAKVPLQGARSNGGYPIQISLAQGVGLDHVGDNVILDQSDMHVSQWHGEDERAVLVPIGEDVQVLVVP</sequence>
<protein>
    <recommendedName>
        <fullName evidence="1">Integrator complex subunit 4/Protein SIEL C-terminal Ig-like domain-containing protein</fullName>
    </recommendedName>
</protein>
<gene>
    <name evidence="2" type="ORF">BDK51DRAFT_48728</name>
</gene>
<proteinExistence type="predicted"/>
<keyword evidence="3" id="KW-1185">Reference proteome</keyword>
<dbReference type="InterPro" id="IPR057412">
    <property type="entry name" value="INTS4_C"/>
</dbReference>
<feature type="domain" description="Integrator complex subunit 4/Protein SIEL C-terminal Ig-like" evidence="1">
    <location>
        <begin position="236"/>
        <end position="358"/>
    </location>
</feature>